<dbReference type="InterPro" id="IPR008928">
    <property type="entry name" value="6-hairpin_glycosidase_sf"/>
</dbReference>
<keyword evidence="5 8" id="KW-0119">Carbohydrate metabolism</keyword>
<evidence type="ECO:0000256" key="11">
    <source>
        <dbReference type="SAM" id="MobiDB-lite"/>
    </source>
</evidence>
<dbReference type="GO" id="GO:0008810">
    <property type="term" value="F:cellulase activity"/>
    <property type="evidence" value="ECO:0007669"/>
    <property type="project" value="UniProtKB-EC"/>
</dbReference>
<evidence type="ECO:0000256" key="6">
    <source>
        <dbReference type="ARBA" id="ARBA00023295"/>
    </source>
</evidence>
<feature type="active site" evidence="9">
    <location>
        <position position="521"/>
    </location>
</feature>
<dbReference type="GO" id="GO:0030245">
    <property type="term" value="P:cellulose catabolic process"/>
    <property type="evidence" value="ECO:0007669"/>
    <property type="project" value="UniProtKB-KW"/>
</dbReference>
<protein>
    <recommendedName>
        <fullName evidence="10">Endoglucanase</fullName>
        <ecNumber evidence="10">3.2.1.4</ecNumber>
    </recommendedName>
</protein>
<evidence type="ECO:0000259" key="12">
    <source>
        <dbReference type="Pfam" id="PF00759"/>
    </source>
</evidence>
<comment type="similarity">
    <text evidence="2 8 10">Belongs to the glycosyl hydrolase 9 (cellulase E) family.</text>
</comment>
<evidence type="ECO:0000256" key="10">
    <source>
        <dbReference type="RuleBase" id="RU361166"/>
    </source>
</evidence>
<feature type="chain" id="PRO_5041777636" description="Endoglucanase" evidence="10">
    <location>
        <begin position="21"/>
        <end position="563"/>
    </location>
</feature>
<reference evidence="13" key="1">
    <citation type="journal article" date="2023" name="Mol. Biol. Evol.">
        <title>Third-Generation Sequencing Reveals the Adaptive Role of the Epigenome in Three Deep-Sea Polychaetes.</title>
        <authorList>
            <person name="Perez M."/>
            <person name="Aroh O."/>
            <person name="Sun Y."/>
            <person name="Lan Y."/>
            <person name="Juniper S.K."/>
            <person name="Young C.R."/>
            <person name="Angers B."/>
            <person name="Qian P.Y."/>
        </authorList>
    </citation>
    <scope>NUCLEOTIDE SEQUENCE</scope>
    <source>
        <strain evidence="13">R07B-5</strain>
    </source>
</reference>
<evidence type="ECO:0000256" key="9">
    <source>
        <dbReference type="PROSITE-ProRule" id="PRU10060"/>
    </source>
</evidence>
<sequence length="563" mass="61469">MFSMRALLVGVGLFLAFAKGQKEDDGNFCAKVSGAWSIMKEKIESLKSESEAVAQLTTKLQVLDSRMDDLEAKGRCVVAGFHRTRWSRERTTETMSKGGGGGTAVTIPPHTGGVPHTGTYNLSEVLHKSNLFYEAQRSGDLPDNNRVPWRHDSALGDKGNNGEDLTGGWYDAGDYVKFGLPMAYSVTMLSWGLVEYRDAYQAAGELAYGLDCIKWPLDYFIKAHVDKNKFYGQVGDGAADHSFWGRPEDMNMARPAFLLDESHGGTEVAAETAAAMAAASIVFRPTDPTYADTLLTHARRLYDFGYNYQKTYIDSIPKAANFYKSFGGFKDELAWGAMWLHKATGEQAYLDKAEEFLNTKVAWALSWGNKNVGAQLLYYMATNNAQYKAAVEGFLNAWFPGGNVPKTPKGLAFRNEWGSLRYAANSAFVALVAADKGIHVSKGRAFAKTQLEYMLGSTGRSFVVGFGTNPPVQPHHRAASCSADPSVPCSMSDKDKAGPNPNILYGALVGGPKNINDEYTDVRSDYKANEVAVDYNAGFQSATAGTTGKNSFCLLFCLFCLSM</sequence>
<feature type="region of interest" description="Disordered" evidence="11">
    <location>
        <begin position="89"/>
        <end position="113"/>
    </location>
</feature>
<keyword evidence="7 8" id="KW-0624">Polysaccharide degradation</keyword>
<evidence type="ECO:0000256" key="2">
    <source>
        <dbReference type="ARBA" id="ARBA00007072"/>
    </source>
</evidence>
<evidence type="ECO:0000256" key="3">
    <source>
        <dbReference type="ARBA" id="ARBA00022801"/>
    </source>
</evidence>
<proteinExistence type="inferred from homology"/>
<dbReference type="Pfam" id="PF00759">
    <property type="entry name" value="Glyco_hydro_9"/>
    <property type="match status" value="1"/>
</dbReference>
<keyword evidence="3 8" id="KW-0378">Hydrolase</keyword>
<evidence type="ECO:0000313" key="14">
    <source>
        <dbReference type="Proteomes" id="UP001209878"/>
    </source>
</evidence>
<dbReference type="Proteomes" id="UP001209878">
    <property type="component" value="Unassembled WGS sequence"/>
</dbReference>
<dbReference type="InterPro" id="IPR018221">
    <property type="entry name" value="Glyco_hydro_9_His_AS"/>
</dbReference>
<evidence type="ECO:0000256" key="8">
    <source>
        <dbReference type="PROSITE-ProRule" id="PRU10059"/>
    </source>
</evidence>
<comment type="caution">
    <text evidence="13">The sequence shown here is derived from an EMBL/GenBank/DDBJ whole genome shotgun (WGS) entry which is preliminary data.</text>
</comment>
<feature type="active site" evidence="9">
    <location>
        <position position="530"/>
    </location>
</feature>
<dbReference type="SUPFAM" id="SSF48208">
    <property type="entry name" value="Six-hairpin glycosidases"/>
    <property type="match status" value="1"/>
</dbReference>
<evidence type="ECO:0000256" key="7">
    <source>
        <dbReference type="ARBA" id="ARBA00023326"/>
    </source>
</evidence>
<feature type="active site" evidence="8">
    <location>
        <position position="475"/>
    </location>
</feature>
<evidence type="ECO:0000256" key="4">
    <source>
        <dbReference type="ARBA" id="ARBA00023001"/>
    </source>
</evidence>
<dbReference type="InterPro" id="IPR033126">
    <property type="entry name" value="Glyco_hydro_9_Asp/Glu_AS"/>
</dbReference>
<organism evidence="13 14">
    <name type="scientific">Ridgeia piscesae</name>
    <name type="common">Tubeworm</name>
    <dbReference type="NCBI Taxonomy" id="27915"/>
    <lineage>
        <taxon>Eukaryota</taxon>
        <taxon>Metazoa</taxon>
        <taxon>Spiralia</taxon>
        <taxon>Lophotrochozoa</taxon>
        <taxon>Annelida</taxon>
        <taxon>Polychaeta</taxon>
        <taxon>Sedentaria</taxon>
        <taxon>Canalipalpata</taxon>
        <taxon>Sabellida</taxon>
        <taxon>Siboglinidae</taxon>
        <taxon>Ridgeia</taxon>
    </lineage>
</organism>
<keyword evidence="6 8" id="KW-0326">Glycosidase</keyword>
<feature type="domain" description="Glycoside hydrolase family 9" evidence="12">
    <location>
        <begin position="124"/>
        <end position="542"/>
    </location>
</feature>
<keyword evidence="14" id="KW-1185">Reference proteome</keyword>
<dbReference type="PROSITE" id="PS00592">
    <property type="entry name" value="GH9_2"/>
    <property type="match status" value="1"/>
</dbReference>
<dbReference type="EC" id="3.2.1.4" evidence="10"/>
<dbReference type="PANTHER" id="PTHR22298">
    <property type="entry name" value="ENDO-1,4-BETA-GLUCANASE"/>
    <property type="match status" value="1"/>
</dbReference>
<dbReference type="AlphaFoldDB" id="A0AAD9KNN0"/>
<comment type="catalytic activity">
    <reaction evidence="1 10">
        <text>Endohydrolysis of (1-&gt;4)-beta-D-glucosidic linkages in cellulose, lichenin and cereal beta-D-glucans.</text>
        <dbReference type="EC" id="3.2.1.4"/>
    </reaction>
</comment>
<evidence type="ECO:0000256" key="5">
    <source>
        <dbReference type="ARBA" id="ARBA00023277"/>
    </source>
</evidence>
<name>A0AAD9KNN0_RIDPI</name>
<dbReference type="InterPro" id="IPR001701">
    <property type="entry name" value="Glyco_hydro_9"/>
</dbReference>
<dbReference type="PROSITE" id="PS00698">
    <property type="entry name" value="GH9_3"/>
    <property type="match status" value="1"/>
</dbReference>
<evidence type="ECO:0000313" key="13">
    <source>
        <dbReference type="EMBL" id="KAK2174575.1"/>
    </source>
</evidence>
<dbReference type="InterPro" id="IPR012341">
    <property type="entry name" value="6hp_glycosidase-like_sf"/>
</dbReference>
<dbReference type="EMBL" id="JAODUO010000792">
    <property type="protein sequence ID" value="KAK2174575.1"/>
    <property type="molecule type" value="Genomic_DNA"/>
</dbReference>
<accession>A0AAD9KNN0</accession>
<evidence type="ECO:0000256" key="1">
    <source>
        <dbReference type="ARBA" id="ARBA00000966"/>
    </source>
</evidence>
<feature type="signal peptide" evidence="10">
    <location>
        <begin position="1"/>
        <end position="20"/>
    </location>
</feature>
<keyword evidence="10" id="KW-0732">Signal</keyword>
<gene>
    <name evidence="13" type="ORF">NP493_792g01001</name>
</gene>
<dbReference type="Gene3D" id="1.50.10.10">
    <property type="match status" value="1"/>
</dbReference>
<keyword evidence="4 10" id="KW-0136">Cellulose degradation</keyword>